<proteinExistence type="inferred from homology"/>
<dbReference type="InterPro" id="IPR011698">
    <property type="entry name" value="GATase_3"/>
</dbReference>
<evidence type="ECO:0000256" key="2">
    <source>
        <dbReference type="ARBA" id="ARBA00006205"/>
    </source>
</evidence>
<comment type="similarity">
    <text evidence="2 7">Belongs to the CobB/CobQ family. CobQ subfamily.</text>
</comment>
<evidence type="ECO:0000256" key="7">
    <source>
        <dbReference type="HAMAP-Rule" id="MF_00028"/>
    </source>
</evidence>
<comment type="pathway">
    <text evidence="1 7">Cofactor biosynthesis; adenosylcobalamin biosynthesis.</text>
</comment>
<protein>
    <recommendedName>
        <fullName evidence="3 7">Cobyric acid synthase</fullName>
    </recommendedName>
</protein>
<dbReference type="Gene3D" id="3.40.50.880">
    <property type="match status" value="1"/>
</dbReference>
<sequence length="493" mass="53431">MTKALMFQGTGSDVGKSVIVAGLCRVAKRRGKIVAPFKPQNMSNNAAACPNGGEIGRAQALQALAAGLEPHTDFNPVLLKPQSDTRAQVIVHGKAVQTSEAADYINTRDNLMGAVVESFQRLKSVYDLILVEGAGSPAEVNLRSRDIANMGFARKCGVPVCLIGDIDKGGVIASLIGTQNVISPDDSQMITSFIINKFRGDPALFNDGVEFIKEKTNWPCLGVIPWIKALSKLPAEDSVSEHKALPKGNQRIRIAAPILSRIANFDDADPLRLDPNVDFQWVPPGKAIPRDVDVIILFGTKSTIAEIDFIRNQGWDNDILSHARHKGHVIGICGGYQMLGHSVADLNGSDGPTGERRGLGLLDIETSMAESKRVCQVDGVCIQSNAHFQGYEIHAGKTTGKDCERPLFSINGRLEGAKNITGNVQGSYIHGIFASDDYRIGWIKNHLLQIQTGFNYRESVDAALEELADELERSLDIDTLFESAQPIGWNAQV</sequence>
<evidence type="ECO:0000313" key="11">
    <source>
        <dbReference type="Proteomes" id="UP001596492"/>
    </source>
</evidence>
<dbReference type="NCBIfam" id="NF001989">
    <property type="entry name" value="PRK00784.1"/>
    <property type="match status" value="1"/>
</dbReference>
<gene>
    <name evidence="7" type="primary">cobQ</name>
    <name evidence="10" type="ORF">ACFQS8_03000</name>
</gene>
<evidence type="ECO:0000256" key="3">
    <source>
        <dbReference type="ARBA" id="ARBA00019833"/>
    </source>
</evidence>
<dbReference type="InterPro" id="IPR027417">
    <property type="entry name" value="P-loop_NTPase"/>
</dbReference>
<dbReference type="InterPro" id="IPR002586">
    <property type="entry name" value="CobQ/CobB/MinD/ParA_Nub-bd_dom"/>
</dbReference>
<evidence type="ECO:0000259" key="9">
    <source>
        <dbReference type="Pfam" id="PF07685"/>
    </source>
</evidence>
<keyword evidence="4 7" id="KW-0169">Cobalamin biosynthesis</keyword>
<evidence type="ECO:0000256" key="1">
    <source>
        <dbReference type="ARBA" id="ARBA00004953"/>
    </source>
</evidence>
<keyword evidence="11" id="KW-1185">Reference proteome</keyword>
<dbReference type="PROSITE" id="PS51274">
    <property type="entry name" value="GATASE_COBBQ"/>
    <property type="match status" value="1"/>
</dbReference>
<dbReference type="PANTHER" id="PTHR21343:SF1">
    <property type="entry name" value="COBYRIC ACID SYNTHASE"/>
    <property type="match status" value="1"/>
</dbReference>
<comment type="function">
    <text evidence="6 7">Catalyzes amidations at positions B, D, E, and G on adenosylcobyrinic A,C-diamide. NH(2) groups are provided by glutamine, and one molecule of ATP is hydrogenolyzed for each amidation.</text>
</comment>
<dbReference type="InterPro" id="IPR047045">
    <property type="entry name" value="CobQ_N"/>
</dbReference>
<reference evidence="11" key="1">
    <citation type="journal article" date="2019" name="Int. J. Syst. Evol. Microbiol.">
        <title>The Global Catalogue of Microorganisms (GCM) 10K type strain sequencing project: providing services to taxonomists for standard genome sequencing and annotation.</title>
        <authorList>
            <consortium name="The Broad Institute Genomics Platform"/>
            <consortium name="The Broad Institute Genome Sequencing Center for Infectious Disease"/>
            <person name="Wu L."/>
            <person name="Ma J."/>
        </authorList>
    </citation>
    <scope>NUCLEOTIDE SEQUENCE [LARGE SCALE GENOMIC DNA]</scope>
    <source>
        <strain evidence="11">CCUG 51308</strain>
    </source>
</reference>
<evidence type="ECO:0000256" key="6">
    <source>
        <dbReference type="ARBA" id="ARBA00025166"/>
    </source>
</evidence>
<dbReference type="CDD" id="cd05389">
    <property type="entry name" value="CobQ_N"/>
    <property type="match status" value="1"/>
</dbReference>
<dbReference type="Pfam" id="PF01656">
    <property type="entry name" value="CbiA"/>
    <property type="match status" value="1"/>
</dbReference>
<name>A0ABW2IHV1_9PROT</name>
<dbReference type="InterPro" id="IPR029062">
    <property type="entry name" value="Class_I_gatase-like"/>
</dbReference>
<keyword evidence="5 7" id="KW-0315">Glutamine amidotransferase</keyword>
<dbReference type="EMBL" id="JBHTBR010000002">
    <property type="protein sequence ID" value="MFC7290572.1"/>
    <property type="molecule type" value="Genomic_DNA"/>
</dbReference>
<dbReference type="InterPro" id="IPR004459">
    <property type="entry name" value="CobQ_synth"/>
</dbReference>
<dbReference type="HAMAP" id="MF_00028">
    <property type="entry name" value="CobQ"/>
    <property type="match status" value="1"/>
</dbReference>
<dbReference type="CDD" id="cd01750">
    <property type="entry name" value="GATase1_CobQ"/>
    <property type="match status" value="1"/>
</dbReference>
<feature type="domain" description="CobQ/CobB/MinD/ParA nucleotide binding" evidence="8">
    <location>
        <begin position="5"/>
        <end position="237"/>
    </location>
</feature>
<dbReference type="InterPro" id="IPR033949">
    <property type="entry name" value="CobQ_GATase1"/>
</dbReference>
<evidence type="ECO:0000256" key="5">
    <source>
        <dbReference type="ARBA" id="ARBA00022962"/>
    </source>
</evidence>
<feature type="active site" evidence="7">
    <location>
        <position position="430"/>
    </location>
</feature>
<dbReference type="Gene3D" id="3.40.50.300">
    <property type="entry name" value="P-loop containing nucleotide triphosphate hydrolases"/>
    <property type="match status" value="1"/>
</dbReference>
<dbReference type="NCBIfam" id="TIGR00313">
    <property type="entry name" value="cobQ"/>
    <property type="match status" value="1"/>
</dbReference>
<accession>A0ABW2IHV1</accession>
<evidence type="ECO:0000313" key="10">
    <source>
        <dbReference type="EMBL" id="MFC7290572.1"/>
    </source>
</evidence>
<dbReference type="Pfam" id="PF07685">
    <property type="entry name" value="GATase_3"/>
    <property type="match status" value="1"/>
</dbReference>
<dbReference type="PANTHER" id="PTHR21343">
    <property type="entry name" value="DETHIOBIOTIN SYNTHETASE"/>
    <property type="match status" value="1"/>
</dbReference>
<dbReference type="SUPFAM" id="SSF52317">
    <property type="entry name" value="Class I glutamine amidotransferase-like"/>
    <property type="match status" value="1"/>
</dbReference>
<feature type="active site" description="Nucleophile" evidence="7">
    <location>
        <position position="333"/>
    </location>
</feature>
<dbReference type="Proteomes" id="UP001596492">
    <property type="component" value="Unassembled WGS sequence"/>
</dbReference>
<feature type="domain" description="CobB/CobQ-like glutamine amidotransferase" evidence="9">
    <location>
        <begin position="253"/>
        <end position="437"/>
    </location>
</feature>
<evidence type="ECO:0000256" key="4">
    <source>
        <dbReference type="ARBA" id="ARBA00022573"/>
    </source>
</evidence>
<dbReference type="RefSeq" id="WP_382165568.1">
    <property type="nucleotide sequence ID" value="NZ_JBHTBR010000002.1"/>
</dbReference>
<dbReference type="SUPFAM" id="SSF52540">
    <property type="entry name" value="P-loop containing nucleoside triphosphate hydrolases"/>
    <property type="match status" value="1"/>
</dbReference>
<organism evidence="10 11">
    <name type="scientific">Hirschia litorea</name>
    <dbReference type="NCBI Taxonomy" id="1199156"/>
    <lineage>
        <taxon>Bacteria</taxon>
        <taxon>Pseudomonadati</taxon>
        <taxon>Pseudomonadota</taxon>
        <taxon>Alphaproteobacteria</taxon>
        <taxon>Hyphomonadales</taxon>
        <taxon>Hyphomonadaceae</taxon>
        <taxon>Hirschia</taxon>
    </lineage>
</organism>
<comment type="caution">
    <text evidence="10">The sequence shown here is derived from an EMBL/GenBank/DDBJ whole genome shotgun (WGS) entry which is preliminary data.</text>
</comment>
<evidence type="ECO:0000259" key="8">
    <source>
        <dbReference type="Pfam" id="PF01656"/>
    </source>
</evidence>